<keyword evidence="11" id="KW-1185">Reference proteome</keyword>
<keyword evidence="6" id="KW-0051">Antiviral defense</keyword>
<proteinExistence type="predicted"/>
<keyword evidence="3 8" id="KW-0812">Transmembrane</keyword>
<evidence type="ECO:0000256" key="7">
    <source>
        <dbReference type="ARBA" id="ARBA00023136"/>
    </source>
</evidence>
<name>A0A444MI35_9SPHI</name>
<dbReference type="Proteomes" id="UP000286701">
    <property type="component" value="Unassembled WGS sequence"/>
</dbReference>
<evidence type="ECO:0000256" key="8">
    <source>
        <dbReference type="SAM" id="Phobius"/>
    </source>
</evidence>
<dbReference type="RefSeq" id="WP_128536140.1">
    <property type="nucleotide sequence ID" value="NZ_SBIW01000026.1"/>
</dbReference>
<organism evidence="10 11">
    <name type="scientific">Mucilaginibacter gilvus</name>
    <dbReference type="NCBI Taxonomy" id="2305909"/>
    <lineage>
        <taxon>Bacteria</taxon>
        <taxon>Pseudomonadati</taxon>
        <taxon>Bacteroidota</taxon>
        <taxon>Sphingobacteriia</taxon>
        <taxon>Sphingobacteriales</taxon>
        <taxon>Sphingobacteriaceae</taxon>
        <taxon>Mucilaginibacter</taxon>
    </lineage>
</organism>
<evidence type="ECO:0000256" key="2">
    <source>
        <dbReference type="ARBA" id="ARBA00022475"/>
    </source>
</evidence>
<dbReference type="AlphaFoldDB" id="A0A444MI35"/>
<feature type="transmembrane region" description="Helical" evidence="8">
    <location>
        <begin position="243"/>
        <end position="262"/>
    </location>
</feature>
<evidence type="ECO:0000256" key="6">
    <source>
        <dbReference type="ARBA" id="ARBA00023118"/>
    </source>
</evidence>
<dbReference type="Pfam" id="PF18967">
    <property type="entry name" value="PycTM"/>
    <property type="match status" value="1"/>
</dbReference>
<keyword evidence="4" id="KW-0547">Nucleotide-binding</keyword>
<feature type="transmembrane region" description="Helical" evidence="8">
    <location>
        <begin position="268"/>
        <end position="291"/>
    </location>
</feature>
<evidence type="ECO:0000313" key="10">
    <source>
        <dbReference type="EMBL" id="RWY47362.1"/>
    </source>
</evidence>
<gene>
    <name evidence="10" type="ORF">EPL05_21950</name>
</gene>
<evidence type="ECO:0000256" key="3">
    <source>
        <dbReference type="ARBA" id="ARBA00022692"/>
    </source>
</evidence>
<keyword evidence="7 8" id="KW-0472">Membrane</keyword>
<dbReference type="EMBL" id="SBIW01000026">
    <property type="protein sequence ID" value="RWY47362.1"/>
    <property type="molecule type" value="Genomic_DNA"/>
</dbReference>
<dbReference type="InterPro" id="IPR043760">
    <property type="entry name" value="PycTM_dom"/>
</dbReference>
<comment type="caution">
    <text evidence="10">The sequence shown here is derived from an EMBL/GenBank/DDBJ whole genome shotgun (WGS) entry which is preliminary data.</text>
</comment>
<dbReference type="GO" id="GO:0000166">
    <property type="term" value="F:nucleotide binding"/>
    <property type="evidence" value="ECO:0007669"/>
    <property type="project" value="UniProtKB-KW"/>
</dbReference>
<feature type="domain" description="Pycsar effector protein" evidence="9">
    <location>
        <begin position="231"/>
        <end position="389"/>
    </location>
</feature>
<evidence type="ECO:0000256" key="5">
    <source>
        <dbReference type="ARBA" id="ARBA00022989"/>
    </source>
</evidence>
<evidence type="ECO:0000256" key="4">
    <source>
        <dbReference type="ARBA" id="ARBA00022741"/>
    </source>
</evidence>
<dbReference type="OrthoDB" id="5728337at2"/>
<evidence type="ECO:0000256" key="1">
    <source>
        <dbReference type="ARBA" id="ARBA00004236"/>
    </source>
</evidence>
<comment type="subcellular location">
    <subcellularLocation>
        <location evidence="1">Cell membrane</location>
    </subcellularLocation>
</comment>
<sequence length="395" mass="44976">MKLKIPEYSESALSYLKNYYQAYPDDNFSFGFAFINTLTAEAVKIARSEGLDGYDFQNAVLAVSFRYAGLTNIVMQQDIQFKLLDDFCGQSGYPDEQKNVIFGIVDDKGIRVTVRPEVGHVVRDALDFRLAMNDLIVHISFLTGEINRLNDSGYSEVQLLTRLKDDYQDSAYFTAYAKKHYTEDRDKNFDRINKRIEKLQSVKIPLKTGPTDDGILTDKEAEDLFKIAFRNYAKLVSVADNKAALLIRVNSLMISVTIGFVIGKIQQYPFLIIPSVLLLAGSLTTILLSILASRPQGNAYVENKSSKSYQVFFFGSFDLAGNQFAGADYETYVAELDAFFKSGRENMYTQVYREVFNVRKVLGRKFNYLSYAYIIFLCGLFLSIVAFVISFYYKY</sequence>
<feature type="transmembrane region" description="Helical" evidence="8">
    <location>
        <begin position="368"/>
        <end position="393"/>
    </location>
</feature>
<keyword evidence="2" id="KW-1003">Cell membrane</keyword>
<reference evidence="10 11" key="1">
    <citation type="submission" date="2019-01" db="EMBL/GenBank/DDBJ databases">
        <title>Mucilaginibacter antarcticum sp. nov., isolated from antarctic soil.</title>
        <authorList>
            <person name="Yan Y.-Q."/>
            <person name="Du Z.-J."/>
        </authorList>
    </citation>
    <scope>NUCLEOTIDE SEQUENCE [LARGE SCALE GENOMIC DNA]</scope>
    <source>
        <strain evidence="10 11">F01003</strain>
    </source>
</reference>
<dbReference type="GO" id="GO:0051607">
    <property type="term" value="P:defense response to virus"/>
    <property type="evidence" value="ECO:0007669"/>
    <property type="project" value="UniProtKB-KW"/>
</dbReference>
<evidence type="ECO:0000259" key="9">
    <source>
        <dbReference type="Pfam" id="PF18967"/>
    </source>
</evidence>
<protein>
    <recommendedName>
        <fullName evidence="9">Pycsar effector protein domain-containing protein</fullName>
    </recommendedName>
</protein>
<accession>A0A444MI35</accession>
<evidence type="ECO:0000313" key="11">
    <source>
        <dbReference type="Proteomes" id="UP000286701"/>
    </source>
</evidence>
<keyword evidence="5 8" id="KW-1133">Transmembrane helix</keyword>
<dbReference type="GO" id="GO:0005886">
    <property type="term" value="C:plasma membrane"/>
    <property type="evidence" value="ECO:0007669"/>
    <property type="project" value="UniProtKB-SubCell"/>
</dbReference>